<dbReference type="RefSeq" id="WP_121202317.1">
    <property type="nucleotide sequence ID" value="NZ_RBZP01000001.1"/>
</dbReference>
<dbReference type="PANTHER" id="PTHR19959:SF119">
    <property type="entry name" value="FUNGAL LIPASE-LIKE DOMAIN-CONTAINING PROTEIN"/>
    <property type="match status" value="1"/>
</dbReference>
<accession>A0A495AE55</accession>
<evidence type="ECO:0000313" key="4">
    <source>
        <dbReference type="Proteomes" id="UP000269301"/>
    </source>
</evidence>
<protein>
    <submittedName>
        <fullName evidence="3">Tetratricopeptide repeat protein</fullName>
    </submittedName>
</protein>
<dbReference type="SMART" id="SM00028">
    <property type="entry name" value="TPR"/>
    <property type="match status" value="7"/>
</dbReference>
<name>A0A495AE55_9BACI</name>
<dbReference type="OrthoDB" id="2712081at2"/>
<organism evidence="3 4">
    <name type="scientific">Oceanobacillus halophilus</name>
    <dbReference type="NCBI Taxonomy" id="930130"/>
    <lineage>
        <taxon>Bacteria</taxon>
        <taxon>Bacillati</taxon>
        <taxon>Bacillota</taxon>
        <taxon>Bacilli</taxon>
        <taxon>Bacillales</taxon>
        <taxon>Bacillaceae</taxon>
        <taxon>Oceanobacillus</taxon>
    </lineage>
</organism>
<dbReference type="AlphaFoldDB" id="A0A495AE55"/>
<evidence type="ECO:0000313" key="3">
    <source>
        <dbReference type="EMBL" id="RKQ37235.1"/>
    </source>
</evidence>
<proteinExistence type="predicted"/>
<feature type="coiled-coil region" evidence="2">
    <location>
        <begin position="196"/>
        <end position="226"/>
    </location>
</feature>
<keyword evidence="1" id="KW-0802">TPR repeat</keyword>
<comment type="caution">
    <text evidence="3">The sequence shown here is derived from an EMBL/GenBank/DDBJ whole genome shotgun (WGS) entry which is preliminary data.</text>
</comment>
<feature type="repeat" description="TPR" evidence="1">
    <location>
        <begin position="344"/>
        <end position="377"/>
    </location>
</feature>
<dbReference type="Proteomes" id="UP000269301">
    <property type="component" value="Unassembled WGS sequence"/>
</dbReference>
<dbReference type="SUPFAM" id="SSF48452">
    <property type="entry name" value="TPR-like"/>
    <property type="match status" value="2"/>
</dbReference>
<dbReference type="Gene3D" id="1.25.40.10">
    <property type="entry name" value="Tetratricopeptide repeat domain"/>
    <property type="match status" value="3"/>
</dbReference>
<keyword evidence="4" id="KW-1185">Reference proteome</keyword>
<keyword evidence="2" id="KW-0175">Coiled coil</keyword>
<gene>
    <name evidence="3" type="ORF">D8M06_00020</name>
</gene>
<reference evidence="3 4" key="1">
    <citation type="journal article" date="2016" name="Int. J. Syst. Evol. Microbiol.">
        <title>Oceanobacillus halophilus sp. nov., a novel moderately halophilic bacterium from a hypersaline lake.</title>
        <authorList>
            <person name="Amoozegar M.A."/>
            <person name="Bagheri M."/>
            <person name="Makhdoumi A."/>
            <person name="Nikou M.M."/>
            <person name="Fazeli S.A.S."/>
            <person name="Schumann P."/>
            <person name="Sproer C."/>
            <person name="Sanchez-Porro C."/>
            <person name="Ventosa A."/>
        </authorList>
    </citation>
    <scope>NUCLEOTIDE SEQUENCE [LARGE SCALE GENOMIC DNA]</scope>
    <source>
        <strain evidence="3 4">DSM 23996</strain>
    </source>
</reference>
<dbReference type="InterPro" id="IPR011990">
    <property type="entry name" value="TPR-like_helical_dom_sf"/>
</dbReference>
<dbReference type="EMBL" id="RBZP01000001">
    <property type="protein sequence ID" value="RKQ37235.1"/>
    <property type="molecule type" value="Genomic_DNA"/>
</dbReference>
<dbReference type="PROSITE" id="PS50005">
    <property type="entry name" value="TPR"/>
    <property type="match status" value="1"/>
</dbReference>
<dbReference type="Pfam" id="PF13181">
    <property type="entry name" value="TPR_8"/>
    <property type="match status" value="2"/>
</dbReference>
<dbReference type="Pfam" id="PF13424">
    <property type="entry name" value="TPR_12"/>
    <property type="match status" value="2"/>
</dbReference>
<sequence length="505" mass="59140">MTSKLEPVQEQLNDSFTFYREIREQIIDGNTEKIKETIKEIEEQLNSGVEFSSDKRFFMLSTVAKHFQKVSNYDKAGNYGRQAIRLSKKVSTEFIEVIIDTYLDYASLEREYGQLSNARMELAKLLAFLDTIDYKEPYAYGVIFSNLGKIALDEENMESGLTQLEKSLNYFKKAVSETHPIISSSIKTLSDAYIQVEHYHKAVELYQELLENYREAKHKVAEARTMLRLGEIHFYIDLKEARKIITNAIKLMSEIYKGNHLDIANAILMLAEIDENMSNFPRAINYYKQALQQLTHFYDETHFLVVYVYSKIGTISIKTFKLNQAKEYLEKGLDLSTQFPKIRMQFLYALGKIYSDEKAYDEAFEVFKEFLQRLEQDGRKKSIAYGNTLQAIAFNYLEQELMEEALVYYRNALGIYESLSNCKEEMGLTYIRLAYCYENIEDKDHQQAESNYEKGFKIIEKSRNQELLEEALAGIIDFFTRNENAKKRRLYEDKFVKLQSQKNKA</sequence>
<dbReference type="PANTHER" id="PTHR19959">
    <property type="entry name" value="KINESIN LIGHT CHAIN"/>
    <property type="match status" value="1"/>
</dbReference>
<evidence type="ECO:0000256" key="1">
    <source>
        <dbReference type="PROSITE-ProRule" id="PRU00339"/>
    </source>
</evidence>
<evidence type="ECO:0000256" key="2">
    <source>
        <dbReference type="SAM" id="Coils"/>
    </source>
</evidence>
<dbReference type="InterPro" id="IPR019734">
    <property type="entry name" value="TPR_rpt"/>
</dbReference>